<evidence type="ECO:0000259" key="6">
    <source>
        <dbReference type="Pfam" id="PF08241"/>
    </source>
</evidence>
<dbReference type="NCBIfam" id="TIGR01983">
    <property type="entry name" value="UbiG"/>
    <property type="match status" value="1"/>
</dbReference>
<dbReference type="GO" id="GO:0032259">
    <property type="term" value="P:methylation"/>
    <property type="evidence" value="ECO:0007669"/>
    <property type="project" value="UniProtKB-KW"/>
</dbReference>
<feature type="binding site" evidence="5">
    <location>
        <position position="145"/>
    </location>
    <ligand>
        <name>S-adenosyl-L-methionine</name>
        <dbReference type="ChEBI" id="CHEBI:59789"/>
    </ligand>
</feature>
<keyword evidence="7" id="KW-0830">Ubiquinone</keyword>
<comment type="caution">
    <text evidence="7">The sequence shown here is derived from an EMBL/GenBank/DDBJ whole genome shotgun (WGS) entry which is preliminary data.</text>
</comment>
<feature type="binding site" evidence="5">
    <location>
        <position position="50"/>
    </location>
    <ligand>
        <name>S-adenosyl-L-methionine</name>
        <dbReference type="ChEBI" id="CHEBI:59789"/>
    </ligand>
</feature>
<dbReference type="InterPro" id="IPR013216">
    <property type="entry name" value="Methyltransf_11"/>
</dbReference>
<dbReference type="EMBL" id="BMCP01000010">
    <property type="protein sequence ID" value="GGE55396.1"/>
    <property type="molecule type" value="Genomic_DNA"/>
</dbReference>
<dbReference type="GO" id="GO:0010420">
    <property type="term" value="F:polyprenyldihydroxybenzoate methyltransferase activity"/>
    <property type="evidence" value="ECO:0007669"/>
    <property type="project" value="InterPro"/>
</dbReference>
<dbReference type="Gene3D" id="3.40.50.150">
    <property type="entry name" value="Vaccinia Virus protein VP39"/>
    <property type="match status" value="1"/>
</dbReference>
<proteinExistence type="inferred from homology"/>
<dbReference type="InterPro" id="IPR010233">
    <property type="entry name" value="UbiG_MeTrfase"/>
</dbReference>
<feature type="domain" description="Methyltransferase type 11" evidence="6">
    <location>
        <begin position="78"/>
        <end position="172"/>
    </location>
</feature>
<accession>A0A8J2YP07</accession>
<feature type="binding site" evidence="5">
    <location>
        <position position="102"/>
    </location>
    <ligand>
        <name>S-adenosyl-L-methionine</name>
        <dbReference type="ChEBI" id="CHEBI:59789"/>
    </ligand>
</feature>
<evidence type="ECO:0000256" key="5">
    <source>
        <dbReference type="HAMAP-Rule" id="MF_00472"/>
    </source>
</evidence>
<reference evidence="7" key="1">
    <citation type="journal article" date="2014" name="Int. J. Syst. Evol. Microbiol.">
        <title>Complete genome sequence of Corynebacterium casei LMG S-19264T (=DSM 44701T), isolated from a smear-ripened cheese.</title>
        <authorList>
            <consortium name="US DOE Joint Genome Institute (JGI-PGF)"/>
            <person name="Walter F."/>
            <person name="Albersmeier A."/>
            <person name="Kalinowski J."/>
            <person name="Ruckert C."/>
        </authorList>
    </citation>
    <scope>NUCLEOTIDE SEQUENCE</scope>
    <source>
        <strain evidence="7">CCM 7684</strain>
    </source>
</reference>
<evidence type="ECO:0000256" key="1">
    <source>
        <dbReference type="ARBA" id="ARBA00022603"/>
    </source>
</evidence>
<comment type="function">
    <text evidence="5">O-methyltransferase that catalyzes the 2 O-methylation steps in the ubiquinone biosynthetic pathway.</text>
</comment>
<evidence type="ECO:0000256" key="3">
    <source>
        <dbReference type="ARBA" id="ARBA00022688"/>
    </source>
</evidence>
<keyword evidence="1 5" id="KW-0489">Methyltransferase</keyword>
<dbReference type="SUPFAM" id="SSF53335">
    <property type="entry name" value="S-adenosyl-L-methionine-dependent methyltransferases"/>
    <property type="match status" value="1"/>
</dbReference>
<keyword evidence="4 5" id="KW-0949">S-adenosyl-L-methionine</keyword>
<gene>
    <name evidence="5 7" type="primary">ubiG</name>
    <name evidence="7" type="ORF">GCM10007276_35560</name>
</gene>
<evidence type="ECO:0000313" key="7">
    <source>
        <dbReference type="EMBL" id="GGE55396.1"/>
    </source>
</evidence>
<comment type="catalytic activity">
    <reaction evidence="5">
        <text>a 3-(all-trans-polyprenyl)benzene-1,2-diol + S-adenosyl-L-methionine = a 2-methoxy-6-(all-trans-polyprenyl)phenol + S-adenosyl-L-homocysteine + H(+)</text>
        <dbReference type="Rhea" id="RHEA:31411"/>
        <dbReference type="Rhea" id="RHEA-COMP:9550"/>
        <dbReference type="Rhea" id="RHEA-COMP:9551"/>
        <dbReference type="ChEBI" id="CHEBI:15378"/>
        <dbReference type="ChEBI" id="CHEBI:57856"/>
        <dbReference type="ChEBI" id="CHEBI:59789"/>
        <dbReference type="ChEBI" id="CHEBI:62729"/>
        <dbReference type="ChEBI" id="CHEBI:62731"/>
        <dbReference type="EC" id="2.1.1.222"/>
    </reaction>
</comment>
<dbReference type="HAMAP" id="MF_00472">
    <property type="entry name" value="UbiG"/>
    <property type="match status" value="1"/>
</dbReference>
<dbReference type="AlphaFoldDB" id="A0A8J2YP07"/>
<keyword evidence="3 5" id="KW-0831">Ubiquinone biosynthesis</keyword>
<protein>
    <recommendedName>
        <fullName evidence="5">Ubiquinone biosynthesis O-methyltransferase</fullName>
    </recommendedName>
    <alternativeName>
        <fullName evidence="5">2-polyprenyl-6-hydroxyphenol methylase</fullName>
        <ecNumber evidence="5">2.1.1.222</ecNumber>
    </alternativeName>
    <alternativeName>
        <fullName evidence="5">3-demethylubiquinone 3-O-methyltransferase</fullName>
        <ecNumber evidence="5">2.1.1.64</ecNumber>
    </alternativeName>
</protein>
<organism evidence="7 8">
    <name type="scientific">Agaricicola taiwanensis</name>
    <dbReference type="NCBI Taxonomy" id="591372"/>
    <lineage>
        <taxon>Bacteria</taxon>
        <taxon>Pseudomonadati</taxon>
        <taxon>Pseudomonadota</taxon>
        <taxon>Alphaproteobacteria</taxon>
        <taxon>Rhodobacterales</taxon>
        <taxon>Paracoccaceae</taxon>
        <taxon>Agaricicola</taxon>
    </lineage>
</organism>
<dbReference type="Proteomes" id="UP000602745">
    <property type="component" value="Unassembled WGS sequence"/>
</dbReference>
<comment type="catalytic activity">
    <reaction evidence="5">
        <text>a 3-demethylubiquinol + S-adenosyl-L-methionine = a ubiquinol + S-adenosyl-L-homocysteine + H(+)</text>
        <dbReference type="Rhea" id="RHEA:44380"/>
        <dbReference type="Rhea" id="RHEA-COMP:9566"/>
        <dbReference type="Rhea" id="RHEA-COMP:10914"/>
        <dbReference type="ChEBI" id="CHEBI:15378"/>
        <dbReference type="ChEBI" id="CHEBI:17976"/>
        <dbReference type="ChEBI" id="CHEBI:57856"/>
        <dbReference type="ChEBI" id="CHEBI:59789"/>
        <dbReference type="ChEBI" id="CHEBI:84422"/>
        <dbReference type="EC" id="2.1.1.64"/>
    </reaction>
</comment>
<dbReference type="EC" id="2.1.1.64" evidence="5"/>
<dbReference type="PANTHER" id="PTHR43464:SF19">
    <property type="entry name" value="UBIQUINONE BIOSYNTHESIS O-METHYLTRANSFERASE, MITOCHONDRIAL"/>
    <property type="match status" value="1"/>
</dbReference>
<comment type="pathway">
    <text evidence="5">Cofactor biosynthesis; ubiquinone biosynthesis.</text>
</comment>
<evidence type="ECO:0000313" key="8">
    <source>
        <dbReference type="Proteomes" id="UP000602745"/>
    </source>
</evidence>
<name>A0A8J2YP07_9RHOB</name>
<evidence type="ECO:0000256" key="2">
    <source>
        <dbReference type="ARBA" id="ARBA00022679"/>
    </source>
</evidence>
<feature type="binding site" evidence="5">
    <location>
        <position position="81"/>
    </location>
    <ligand>
        <name>S-adenosyl-L-methionine</name>
        <dbReference type="ChEBI" id="CHEBI:59789"/>
    </ligand>
</feature>
<comment type="similarity">
    <text evidence="5">Belongs to the methyltransferase superfamily. UbiG/COQ3 family.</text>
</comment>
<reference evidence="7" key="2">
    <citation type="submission" date="2020-09" db="EMBL/GenBank/DDBJ databases">
        <authorList>
            <person name="Sun Q."/>
            <person name="Sedlacek I."/>
        </authorList>
    </citation>
    <scope>NUCLEOTIDE SEQUENCE</scope>
    <source>
        <strain evidence="7">CCM 7684</strain>
    </source>
</reference>
<dbReference type="PANTHER" id="PTHR43464">
    <property type="entry name" value="METHYLTRANSFERASE"/>
    <property type="match status" value="1"/>
</dbReference>
<sequence length="258" mass="27841">MLKQMTTTTSKDTAKASVDEAEVARFAANAHLWWDPSGPYAPLHALTPVRVTFVRDETTRHFSRDPLVLRCLDGLTLLDVGCGGGILAEPLSRLGAKVTAIDPAEKNVAAARAHAGEAGLAIDYRAETAEALLAAGESFDVVVASEVIEHVTDPGAFVKTLAGLTKPGGIVMLSTLNRTLKSFGLAIIGAEYILRWLPRGTHDWEKFVTPDEMAHYARGAGLVPGNRRGMIYNPLKREWNLGADTDVNYWFAADKSEG</sequence>
<keyword evidence="2 5" id="KW-0808">Transferase</keyword>
<dbReference type="Pfam" id="PF08241">
    <property type="entry name" value="Methyltransf_11"/>
    <property type="match status" value="1"/>
</dbReference>
<dbReference type="GO" id="GO:0102208">
    <property type="term" value="F:2-polyprenyl-6-hydroxyphenol methylase activity"/>
    <property type="evidence" value="ECO:0007669"/>
    <property type="project" value="UniProtKB-EC"/>
</dbReference>
<dbReference type="CDD" id="cd02440">
    <property type="entry name" value="AdoMet_MTases"/>
    <property type="match status" value="1"/>
</dbReference>
<dbReference type="EC" id="2.1.1.222" evidence="5"/>
<dbReference type="UniPathway" id="UPA00232"/>
<evidence type="ECO:0000256" key="4">
    <source>
        <dbReference type="ARBA" id="ARBA00022691"/>
    </source>
</evidence>
<dbReference type="InterPro" id="IPR029063">
    <property type="entry name" value="SAM-dependent_MTases_sf"/>
</dbReference>
<keyword evidence="8" id="KW-1185">Reference proteome</keyword>
<dbReference type="GO" id="GO:0061542">
    <property type="term" value="F:3-demethylubiquinol 3-O-methyltransferase activity"/>
    <property type="evidence" value="ECO:0007669"/>
    <property type="project" value="UniProtKB-UniRule"/>
</dbReference>